<evidence type="ECO:0000256" key="10">
    <source>
        <dbReference type="ARBA" id="ARBA00023180"/>
    </source>
</evidence>
<feature type="region of interest" description="Disordered" evidence="13">
    <location>
        <begin position="127"/>
        <end position="154"/>
    </location>
</feature>
<dbReference type="GO" id="GO:0071555">
    <property type="term" value="P:cell wall organization"/>
    <property type="evidence" value="ECO:0007669"/>
    <property type="project" value="UniProtKB-KW"/>
</dbReference>
<evidence type="ECO:0000256" key="8">
    <source>
        <dbReference type="ARBA" id="ARBA00023034"/>
    </source>
</evidence>
<dbReference type="EMBL" id="BQKI01000088">
    <property type="protein sequence ID" value="GJN36216.1"/>
    <property type="molecule type" value="Genomic_DNA"/>
</dbReference>
<dbReference type="GO" id="GO:0000139">
    <property type="term" value="C:Golgi membrane"/>
    <property type="evidence" value="ECO:0007669"/>
    <property type="project" value="UniProtKB-SubCell"/>
</dbReference>
<dbReference type="EC" id="2.4.-.-" evidence="12"/>
<gene>
    <name evidence="14" type="primary">gb25056</name>
    <name evidence="14" type="ORF">PR202_gb25056</name>
</gene>
<sequence length="154" mass="17034">MSVGEKKVVVEGPLCSASKVVGWFSRNFNDGTTRAVTYNTEADLNPAGAAGTRAHTIDVSGFAFNSSILWDPERWGRPTSLPDTSQLEQEQGIMKQQGVRDGCTFLASLLMGIGRIAMFGPEKRRKKTTTSHCLKRKKSRRRQNASFAYDSCRD</sequence>
<evidence type="ECO:0000256" key="9">
    <source>
        <dbReference type="ARBA" id="ARBA00023136"/>
    </source>
</evidence>
<dbReference type="GO" id="GO:0015018">
    <property type="term" value="F:galactosylgalactosylxylosylprotein 3-beta-glucuronosyltransferase activity"/>
    <property type="evidence" value="ECO:0007669"/>
    <property type="project" value="InterPro"/>
</dbReference>
<organism evidence="14 15">
    <name type="scientific">Eleusine coracana subsp. coracana</name>
    <dbReference type="NCBI Taxonomy" id="191504"/>
    <lineage>
        <taxon>Eukaryota</taxon>
        <taxon>Viridiplantae</taxon>
        <taxon>Streptophyta</taxon>
        <taxon>Embryophyta</taxon>
        <taxon>Tracheophyta</taxon>
        <taxon>Spermatophyta</taxon>
        <taxon>Magnoliopsida</taxon>
        <taxon>Liliopsida</taxon>
        <taxon>Poales</taxon>
        <taxon>Poaceae</taxon>
        <taxon>PACMAD clade</taxon>
        <taxon>Chloridoideae</taxon>
        <taxon>Cynodonteae</taxon>
        <taxon>Eleusininae</taxon>
        <taxon>Eleusine</taxon>
    </lineage>
</organism>
<keyword evidence="4 12" id="KW-0808">Transferase</keyword>
<dbReference type="PANTHER" id="PTHR10896:SF59">
    <property type="entry name" value="BETA-1,4-XYLOSYLTRANSFERASE IRX9"/>
    <property type="match status" value="1"/>
</dbReference>
<dbReference type="Proteomes" id="UP001054889">
    <property type="component" value="Unassembled WGS sequence"/>
</dbReference>
<feature type="compositionally biased region" description="Basic residues" evidence="13">
    <location>
        <begin position="127"/>
        <end position="143"/>
    </location>
</feature>
<dbReference type="GO" id="GO:0042285">
    <property type="term" value="F:xylosyltransferase activity"/>
    <property type="evidence" value="ECO:0007669"/>
    <property type="project" value="TreeGrafter"/>
</dbReference>
<evidence type="ECO:0000256" key="3">
    <source>
        <dbReference type="ARBA" id="ARBA00022676"/>
    </source>
</evidence>
<evidence type="ECO:0000313" key="15">
    <source>
        <dbReference type="Proteomes" id="UP001054889"/>
    </source>
</evidence>
<keyword evidence="11 12" id="KW-0961">Cell wall biogenesis/degradation</keyword>
<keyword evidence="8 12" id="KW-0333">Golgi apparatus</keyword>
<dbReference type="Pfam" id="PF03360">
    <property type="entry name" value="Glyco_transf_43"/>
    <property type="match status" value="1"/>
</dbReference>
<reference evidence="14" key="2">
    <citation type="submission" date="2021-12" db="EMBL/GenBank/DDBJ databases">
        <title>Resequencing data analysis of finger millet.</title>
        <authorList>
            <person name="Hatakeyama M."/>
            <person name="Aluri S."/>
            <person name="Balachadran M.T."/>
            <person name="Sivarajan S.R."/>
            <person name="Poveda L."/>
            <person name="Shimizu-Inatsugi R."/>
            <person name="Schlapbach R."/>
            <person name="Sreeman S.M."/>
            <person name="Shimizu K.K."/>
        </authorList>
    </citation>
    <scope>NUCLEOTIDE SEQUENCE</scope>
</reference>
<comment type="similarity">
    <text evidence="2 12">Belongs to the glycosyltransferase 43 family.</text>
</comment>
<name>A0AAV5FN75_ELECO</name>
<keyword evidence="3" id="KW-0328">Glycosyltransferase</keyword>
<dbReference type="AlphaFoldDB" id="A0AAV5FN75"/>
<evidence type="ECO:0000256" key="5">
    <source>
        <dbReference type="ARBA" id="ARBA00022692"/>
    </source>
</evidence>
<keyword evidence="6 12" id="KW-0735">Signal-anchor</keyword>
<dbReference type="GO" id="GO:0009834">
    <property type="term" value="P:plant-type secondary cell wall biogenesis"/>
    <property type="evidence" value="ECO:0007669"/>
    <property type="project" value="TreeGrafter"/>
</dbReference>
<dbReference type="SUPFAM" id="SSF53448">
    <property type="entry name" value="Nucleotide-diphospho-sugar transferases"/>
    <property type="match status" value="1"/>
</dbReference>
<evidence type="ECO:0000256" key="7">
    <source>
        <dbReference type="ARBA" id="ARBA00022989"/>
    </source>
</evidence>
<comment type="subcellular location">
    <subcellularLocation>
        <location evidence="1 12">Golgi apparatus membrane</location>
        <topology evidence="1 12">Single-pass type II membrane protein</topology>
    </subcellularLocation>
</comment>
<comment type="caution">
    <text evidence="14">The sequence shown here is derived from an EMBL/GenBank/DDBJ whole genome shotgun (WGS) entry which is preliminary data.</text>
</comment>
<evidence type="ECO:0000256" key="6">
    <source>
        <dbReference type="ARBA" id="ARBA00022968"/>
    </source>
</evidence>
<proteinExistence type="inferred from homology"/>
<evidence type="ECO:0000256" key="4">
    <source>
        <dbReference type="ARBA" id="ARBA00022679"/>
    </source>
</evidence>
<keyword evidence="15" id="KW-1185">Reference proteome</keyword>
<evidence type="ECO:0000256" key="13">
    <source>
        <dbReference type="SAM" id="MobiDB-lite"/>
    </source>
</evidence>
<dbReference type="InterPro" id="IPR005027">
    <property type="entry name" value="Glyco_trans_43"/>
</dbReference>
<evidence type="ECO:0000256" key="11">
    <source>
        <dbReference type="ARBA" id="ARBA00023316"/>
    </source>
</evidence>
<dbReference type="Gene3D" id="3.90.550.10">
    <property type="entry name" value="Spore Coat Polysaccharide Biosynthesis Protein SpsA, Chain A"/>
    <property type="match status" value="1"/>
</dbReference>
<evidence type="ECO:0000256" key="1">
    <source>
        <dbReference type="ARBA" id="ARBA00004323"/>
    </source>
</evidence>
<keyword evidence="10" id="KW-0325">Glycoprotein</keyword>
<reference evidence="14" key="1">
    <citation type="journal article" date="2018" name="DNA Res.">
        <title>Multiple hybrid de novo genome assembly of finger millet, an orphan allotetraploid crop.</title>
        <authorList>
            <person name="Hatakeyama M."/>
            <person name="Aluri S."/>
            <person name="Balachadran M.T."/>
            <person name="Sivarajan S.R."/>
            <person name="Patrignani A."/>
            <person name="Gruter S."/>
            <person name="Poveda L."/>
            <person name="Shimizu-Inatsugi R."/>
            <person name="Baeten J."/>
            <person name="Francoijs K.J."/>
            <person name="Nataraja K.N."/>
            <person name="Reddy Y.A.N."/>
            <person name="Phadnis S."/>
            <person name="Ravikumar R.L."/>
            <person name="Schlapbach R."/>
            <person name="Sreeman S.M."/>
            <person name="Shimizu K.K."/>
        </authorList>
    </citation>
    <scope>NUCLEOTIDE SEQUENCE</scope>
</reference>
<evidence type="ECO:0000313" key="14">
    <source>
        <dbReference type="EMBL" id="GJN36216.1"/>
    </source>
</evidence>
<dbReference type="GO" id="GO:0010417">
    <property type="term" value="P:glucuronoxylan biosynthetic process"/>
    <property type="evidence" value="ECO:0007669"/>
    <property type="project" value="TreeGrafter"/>
</dbReference>
<protein>
    <recommendedName>
        <fullName evidence="12">Glycosyltransferases</fullName>
        <ecNumber evidence="12">2.4.-.-</ecNumber>
    </recommendedName>
</protein>
<keyword evidence="9" id="KW-0472">Membrane</keyword>
<keyword evidence="7" id="KW-1133">Transmembrane helix</keyword>
<keyword evidence="5" id="KW-0812">Transmembrane</keyword>
<dbReference type="PANTHER" id="PTHR10896">
    <property type="entry name" value="GALACTOSYLGALACTOSYLXYLOSYLPROTEIN 3-BETA-GLUCURONOSYLTRANSFERASE BETA-1,3-GLUCURONYLTRANSFERASE"/>
    <property type="match status" value="1"/>
</dbReference>
<accession>A0AAV5FN75</accession>
<evidence type="ECO:0000256" key="12">
    <source>
        <dbReference type="RuleBase" id="RU363127"/>
    </source>
</evidence>
<evidence type="ECO:0000256" key="2">
    <source>
        <dbReference type="ARBA" id="ARBA00007706"/>
    </source>
</evidence>
<comment type="function">
    <text evidence="12">Involved in the synthesis of glucuronoxylan hemicellulose in secondary cell walls.</text>
</comment>
<dbReference type="InterPro" id="IPR029044">
    <property type="entry name" value="Nucleotide-diphossugar_trans"/>
</dbReference>